<proteinExistence type="predicted"/>
<evidence type="ECO:0000313" key="2">
    <source>
        <dbReference type="EMBL" id="SFK46938.1"/>
    </source>
</evidence>
<sequence>MSPGAHLSDTEKTFSEADIIVSKTDLKGRITYCNEIFCEIAGYSYKELIGQPHSIIRHPDMPRCVFELLWKRIADGHEVFAYVKNLCRGGEFYWVFAHVTPTFDNAGKIIGYHSTRRVPERKILNDAIIPFYQQLIEMEQAPKSRKDGQHNSSEFLANYLSDNRVTYDEFILTL</sequence>
<dbReference type="InterPro" id="IPR013655">
    <property type="entry name" value="PAS_fold_3"/>
</dbReference>
<dbReference type="RefSeq" id="WP_057462945.1">
    <property type="nucleotide sequence ID" value="NZ_FOSK01000005.1"/>
</dbReference>
<dbReference type="CDD" id="cd00130">
    <property type="entry name" value="PAS"/>
    <property type="match status" value="1"/>
</dbReference>
<dbReference type="SMART" id="SM00091">
    <property type="entry name" value="PAS"/>
    <property type="match status" value="1"/>
</dbReference>
<feature type="domain" description="PAS" evidence="1">
    <location>
        <begin position="25"/>
        <end position="60"/>
    </location>
</feature>
<gene>
    <name evidence="2" type="ORF">SAMN04488518_105250</name>
</gene>
<dbReference type="Proteomes" id="UP000199598">
    <property type="component" value="Unassembled WGS sequence"/>
</dbReference>
<keyword evidence="3" id="KW-1185">Reference proteome</keyword>
<dbReference type="InterPro" id="IPR000014">
    <property type="entry name" value="PAS"/>
</dbReference>
<evidence type="ECO:0000259" key="1">
    <source>
        <dbReference type="PROSITE" id="PS50112"/>
    </source>
</evidence>
<dbReference type="Gene3D" id="3.30.450.20">
    <property type="entry name" value="PAS domain"/>
    <property type="match status" value="1"/>
</dbReference>
<reference evidence="2 3" key="1">
    <citation type="submission" date="2016-10" db="EMBL/GenBank/DDBJ databases">
        <authorList>
            <person name="Varghese N."/>
            <person name="Submissions S."/>
        </authorList>
    </citation>
    <scope>NUCLEOTIDE SEQUENCE [LARGE SCALE GENOMIC DNA]</scope>
    <source>
        <strain evidence="2 3">DSM 16392</strain>
    </source>
</reference>
<comment type="caution">
    <text evidence="2">The sequence shown here is derived from an EMBL/GenBank/DDBJ whole genome shotgun (WGS) entry which is preliminary data.</text>
</comment>
<dbReference type="PROSITE" id="PS50112">
    <property type="entry name" value="PAS"/>
    <property type="match status" value="1"/>
</dbReference>
<dbReference type="NCBIfam" id="TIGR00229">
    <property type="entry name" value="sensory_box"/>
    <property type="match status" value="1"/>
</dbReference>
<organism evidence="2 3">
    <name type="scientific">Pseudovibrio ascidiaceicola</name>
    <dbReference type="NCBI Taxonomy" id="285279"/>
    <lineage>
        <taxon>Bacteria</taxon>
        <taxon>Pseudomonadati</taxon>
        <taxon>Pseudomonadota</taxon>
        <taxon>Alphaproteobacteria</taxon>
        <taxon>Hyphomicrobiales</taxon>
        <taxon>Stappiaceae</taxon>
        <taxon>Pseudovibrio</taxon>
    </lineage>
</organism>
<name>A0A1I3ZSD8_9HYPH</name>
<evidence type="ECO:0000313" key="3">
    <source>
        <dbReference type="Proteomes" id="UP000199598"/>
    </source>
</evidence>
<dbReference type="Pfam" id="PF08447">
    <property type="entry name" value="PAS_3"/>
    <property type="match status" value="1"/>
</dbReference>
<dbReference type="InterPro" id="IPR035965">
    <property type="entry name" value="PAS-like_dom_sf"/>
</dbReference>
<protein>
    <submittedName>
        <fullName evidence="2">PAS domain S-box-containing protein</fullName>
    </submittedName>
</protein>
<dbReference type="SUPFAM" id="SSF55785">
    <property type="entry name" value="PYP-like sensor domain (PAS domain)"/>
    <property type="match status" value="1"/>
</dbReference>
<accession>A0A1I3ZSD8</accession>
<dbReference type="EMBL" id="FOSK01000005">
    <property type="protein sequence ID" value="SFK46938.1"/>
    <property type="molecule type" value="Genomic_DNA"/>
</dbReference>